<keyword evidence="3" id="KW-1133">Transmembrane helix</keyword>
<dbReference type="PANTHER" id="PTHR35936">
    <property type="entry name" value="MEMBRANE-BOUND LYTIC MUREIN TRANSGLYCOSYLASE F"/>
    <property type="match status" value="1"/>
</dbReference>
<dbReference type="Pfam" id="PF00497">
    <property type="entry name" value="SBP_bac_3"/>
    <property type="match status" value="1"/>
</dbReference>
<keyword evidence="3" id="KW-0812">Transmembrane</keyword>
<proteinExistence type="inferred from homology"/>
<dbReference type="CDD" id="cd01007">
    <property type="entry name" value="PBP2_BvgS_HisK_like"/>
    <property type="match status" value="1"/>
</dbReference>
<keyword evidence="6" id="KW-1185">Reference proteome</keyword>
<evidence type="ECO:0000256" key="2">
    <source>
        <dbReference type="ARBA" id="ARBA00022729"/>
    </source>
</evidence>
<dbReference type="PANTHER" id="PTHR35936:SF19">
    <property type="entry name" value="AMINO-ACID-BINDING PROTEIN YXEM-RELATED"/>
    <property type="match status" value="1"/>
</dbReference>
<dbReference type="SUPFAM" id="SSF53850">
    <property type="entry name" value="Periplasmic binding protein-like II"/>
    <property type="match status" value="1"/>
</dbReference>
<dbReference type="SMART" id="SM00062">
    <property type="entry name" value="PBPb"/>
    <property type="match status" value="1"/>
</dbReference>
<evidence type="ECO:0000313" key="5">
    <source>
        <dbReference type="EMBL" id="GLX83284.1"/>
    </source>
</evidence>
<sequence length="587" mass="66325">MKASWLALFKVLVCITYLISLIAIQPSYAQSADENIISEKSAELSNDDLQRISGELKYIDEVLTSSVLSYIFSGDEKWLTRYQENEPKLTSLIEQLLNQKSIEDFTLISSIEKTNQQLVAIETEAIALVQKQQRQSAMALINSDHYHLLKADYMSMLSAFIESISHRSLYKNNISEDETDFVLSLEEANWAANNKIKVGVELSPPILSIENGQLSGLSGELINRIANKAGLELEIVVGTWHEIFSKFKAGEIDVIPNSYMQEYRKEYGQFSKPYFLVRELFFVKDDNRSFHANTDLTNATVAIPEGYTTIDKVNELFPAINVVKTPNLETSIQLVLTGKVDALLDSKVAVNDYIKGNNISGLREIDEDVIYPNSLHILTTNKHPILHSIMVKGLESLKMSDIVPNQRKWITQEAPLKIKQQNDTKNMLWLSLGALTILLIIGSITSSLVLRANDKELANKFSSPLFRRSILGGLLILSNVLILTAFLVTKHAENQTNQSLQYSLNSLLTTTHQRLMQWSRYELNHVHSLSKDKQLVELVEELLLLPNNKQALTSSPIQTQIRQHIRYKEGENQGKGFFIISLDNLSL</sequence>
<dbReference type="Gene3D" id="3.40.190.10">
    <property type="entry name" value="Periplasmic binding protein-like II"/>
    <property type="match status" value="2"/>
</dbReference>
<evidence type="ECO:0000313" key="6">
    <source>
        <dbReference type="Proteomes" id="UP001157133"/>
    </source>
</evidence>
<organism evidence="5 6">
    <name type="scientific">Thalassotalea eurytherma</name>
    <dbReference type="NCBI Taxonomy" id="1144278"/>
    <lineage>
        <taxon>Bacteria</taxon>
        <taxon>Pseudomonadati</taxon>
        <taxon>Pseudomonadota</taxon>
        <taxon>Gammaproteobacteria</taxon>
        <taxon>Alteromonadales</taxon>
        <taxon>Colwelliaceae</taxon>
        <taxon>Thalassotalea</taxon>
    </lineage>
</organism>
<comment type="similarity">
    <text evidence="1">Belongs to the bacterial solute-binding protein 3 family.</text>
</comment>
<keyword evidence="2" id="KW-0732">Signal</keyword>
<reference evidence="5 6" key="1">
    <citation type="submission" date="2023-03" db="EMBL/GenBank/DDBJ databases">
        <title>Draft genome sequence of Thalassotalea eurytherma JCM 18482T.</title>
        <authorList>
            <person name="Sawabe T."/>
        </authorList>
    </citation>
    <scope>NUCLEOTIDE SEQUENCE [LARGE SCALE GENOMIC DNA]</scope>
    <source>
        <strain evidence="5 6">JCM 18482</strain>
    </source>
</reference>
<feature type="domain" description="Solute-binding protein family 3/N-terminal" evidence="4">
    <location>
        <begin position="195"/>
        <end position="413"/>
    </location>
</feature>
<feature type="transmembrane region" description="Helical" evidence="3">
    <location>
        <begin position="470"/>
        <end position="488"/>
    </location>
</feature>
<gene>
    <name evidence="5" type="ORF">theurythT_27360</name>
</gene>
<comment type="caution">
    <text evidence="5">The sequence shown here is derived from an EMBL/GenBank/DDBJ whole genome shotgun (WGS) entry which is preliminary data.</text>
</comment>
<evidence type="ECO:0000259" key="4">
    <source>
        <dbReference type="SMART" id="SM00062"/>
    </source>
</evidence>
<name>A0ABQ6H735_9GAMM</name>
<dbReference type="EMBL" id="BSSU01000014">
    <property type="protein sequence ID" value="GLX83284.1"/>
    <property type="molecule type" value="Genomic_DNA"/>
</dbReference>
<evidence type="ECO:0000256" key="3">
    <source>
        <dbReference type="SAM" id="Phobius"/>
    </source>
</evidence>
<dbReference type="RefSeq" id="WP_284208697.1">
    <property type="nucleotide sequence ID" value="NZ_BSSU01000014.1"/>
</dbReference>
<dbReference type="InterPro" id="IPR001638">
    <property type="entry name" value="Solute-binding_3/MltF_N"/>
</dbReference>
<dbReference type="Proteomes" id="UP001157133">
    <property type="component" value="Unassembled WGS sequence"/>
</dbReference>
<keyword evidence="3" id="KW-0472">Membrane</keyword>
<evidence type="ECO:0000256" key="1">
    <source>
        <dbReference type="ARBA" id="ARBA00010333"/>
    </source>
</evidence>
<accession>A0ABQ6H735</accession>
<protein>
    <recommendedName>
        <fullName evidence="4">Solute-binding protein family 3/N-terminal domain-containing protein</fullName>
    </recommendedName>
</protein>
<feature type="transmembrane region" description="Helical" evidence="3">
    <location>
        <begin position="427"/>
        <end position="450"/>
    </location>
</feature>